<dbReference type="Pfam" id="PF12802">
    <property type="entry name" value="MarR_2"/>
    <property type="match status" value="1"/>
</dbReference>
<evidence type="ECO:0000313" key="6">
    <source>
        <dbReference type="Proteomes" id="UP000291591"/>
    </source>
</evidence>
<dbReference type="EMBL" id="SHKL01000001">
    <property type="protein sequence ID" value="RZT84054.1"/>
    <property type="molecule type" value="Genomic_DNA"/>
</dbReference>
<reference evidence="5 6" key="1">
    <citation type="submission" date="2019-02" db="EMBL/GenBank/DDBJ databases">
        <title>Sequencing the genomes of 1000 actinobacteria strains.</title>
        <authorList>
            <person name="Klenk H.-P."/>
        </authorList>
    </citation>
    <scope>NUCLEOTIDE SEQUENCE [LARGE SCALE GENOMIC DNA]</scope>
    <source>
        <strain evidence="5 6">DSM 45779</strain>
    </source>
</reference>
<dbReference type="GO" id="GO:0003700">
    <property type="term" value="F:DNA-binding transcription factor activity"/>
    <property type="evidence" value="ECO:0007669"/>
    <property type="project" value="InterPro"/>
</dbReference>
<dbReference type="AlphaFoldDB" id="A0A4Q7USU2"/>
<dbReference type="PANTHER" id="PTHR33164">
    <property type="entry name" value="TRANSCRIPTIONAL REGULATOR, MARR FAMILY"/>
    <property type="match status" value="1"/>
</dbReference>
<dbReference type="Proteomes" id="UP000291591">
    <property type="component" value="Unassembled WGS sequence"/>
</dbReference>
<keyword evidence="6" id="KW-1185">Reference proteome</keyword>
<dbReference type="InterPro" id="IPR000835">
    <property type="entry name" value="HTH_MarR-typ"/>
</dbReference>
<dbReference type="GO" id="GO:0003677">
    <property type="term" value="F:DNA binding"/>
    <property type="evidence" value="ECO:0007669"/>
    <property type="project" value="UniProtKB-KW"/>
</dbReference>
<keyword evidence="1" id="KW-0805">Transcription regulation</keyword>
<evidence type="ECO:0000256" key="2">
    <source>
        <dbReference type="ARBA" id="ARBA00023125"/>
    </source>
</evidence>
<dbReference type="PANTHER" id="PTHR33164:SF64">
    <property type="entry name" value="TRANSCRIPTIONAL REGULATOR SLYA"/>
    <property type="match status" value="1"/>
</dbReference>
<organism evidence="5 6">
    <name type="scientific">Pseudonocardia sediminis</name>
    <dbReference type="NCBI Taxonomy" id="1397368"/>
    <lineage>
        <taxon>Bacteria</taxon>
        <taxon>Bacillati</taxon>
        <taxon>Actinomycetota</taxon>
        <taxon>Actinomycetes</taxon>
        <taxon>Pseudonocardiales</taxon>
        <taxon>Pseudonocardiaceae</taxon>
        <taxon>Pseudonocardia</taxon>
    </lineage>
</organism>
<dbReference type="GO" id="GO:0006950">
    <property type="term" value="P:response to stress"/>
    <property type="evidence" value="ECO:0007669"/>
    <property type="project" value="TreeGrafter"/>
</dbReference>
<dbReference type="SMART" id="SM00347">
    <property type="entry name" value="HTH_MARR"/>
    <property type="match status" value="1"/>
</dbReference>
<keyword evidence="3" id="KW-0804">Transcription</keyword>
<dbReference type="RefSeq" id="WP_207223433.1">
    <property type="nucleotide sequence ID" value="NZ_SHKL01000001.1"/>
</dbReference>
<protein>
    <submittedName>
        <fullName evidence="5">MarR family protein</fullName>
    </submittedName>
</protein>
<dbReference type="InterPro" id="IPR036390">
    <property type="entry name" value="WH_DNA-bd_sf"/>
</dbReference>
<name>A0A4Q7USU2_PSEST</name>
<dbReference type="InterPro" id="IPR039422">
    <property type="entry name" value="MarR/SlyA-like"/>
</dbReference>
<proteinExistence type="predicted"/>
<keyword evidence="2" id="KW-0238">DNA-binding</keyword>
<gene>
    <name evidence="5" type="ORF">EV383_0888</name>
</gene>
<accession>A0A4Q7USU2</accession>
<evidence type="ECO:0000313" key="5">
    <source>
        <dbReference type="EMBL" id="RZT84054.1"/>
    </source>
</evidence>
<dbReference type="SUPFAM" id="SSF46785">
    <property type="entry name" value="Winged helix' DNA-binding domain"/>
    <property type="match status" value="1"/>
</dbReference>
<dbReference type="InterPro" id="IPR036388">
    <property type="entry name" value="WH-like_DNA-bd_sf"/>
</dbReference>
<dbReference type="Gene3D" id="1.10.10.10">
    <property type="entry name" value="Winged helix-like DNA-binding domain superfamily/Winged helix DNA-binding domain"/>
    <property type="match status" value="1"/>
</dbReference>
<evidence type="ECO:0000256" key="3">
    <source>
        <dbReference type="ARBA" id="ARBA00023163"/>
    </source>
</evidence>
<evidence type="ECO:0000256" key="1">
    <source>
        <dbReference type="ARBA" id="ARBA00023015"/>
    </source>
</evidence>
<comment type="caution">
    <text evidence="5">The sequence shown here is derived from an EMBL/GenBank/DDBJ whole genome shotgun (WGS) entry which is preliminary data.</text>
</comment>
<sequence>MTNAAAGDDPTLESALRPLKELLDGLDGEISRLYEREGVTGVRPRFTIALIRLRHRGPMTVKALAAEIDVTHSAMSQTVTAMRGEGLVATTPGPDARTRQVELTAEGLALVPFLEAEWRATEQAFAELQAELPSSLQTWIDAMTVALARRRFLDRITEKLDQPGT</sequence>
<feature type="domain" description="HTH marR-type" evidence="4">
    <location>
        <begin position="32"/>
        <end position="133"/>
    </location>
</feature>
<evidence type="ECO:0000259" key="4">
    <source>
        <dbReference type="SMART" id="SM00347"/>
    </source>
</evidence>